<gene>
    <name evidence="6" type="ORF">E8L99_05755</name>
</gene>
<sequence>MGRVPICACGTVKLWHGVVMSSENSQHLMDWYTFSHVVHGFLFYVLLKLVLPRSSVWLRLLLAVLVEGAWEIAENTPMIIERYRAGTISLDYFGDSIVNSLADTAAMMAGFVVARLAPVWLTVLLALGMEIGLAIVIRDNLTLNIIMLIHPVDAIRQWQSGA</sequence>
<keyword evidence="1" id="KW-1003">Cell membrane</keyword>
<keyword evidence="3 5" id="KW-1133">Transmembrane helix</keyword>
<proteinExistence type="predicted"/>
<dbReference type="GO" id="GO:0005886">
    <property type="term" value="C:plasma membrane"/>
    <property type="evidence" value="ECO:0007669"/>
    <property type="project" value="InterPro"/>
</dbReference>
<feature type="transmembrane region" description="Helical" evidence="5">
    <location>
        <begin position="117"/>
        <end position="137"/>
    </location>
</feature>
<evidence type="ECO:0000256" key="4">
    <source>
        <dbReference type="ARBA" id="ARBA00023136"/>
    </source>
</evidence>
<dbReference type="EMBL" id="CP039865">
    <property type="protein sequence ID" value="QCK88650.1"/>
    <property type="molecule type" value="Genomic_DNA"/>
</dbReference>
<keyword evidence="7" id="KW-1185">Reference proteome</keyword>
<protein>
    <submittedName>
        <fullName evidence="6">DUF2585 domain-containing protein</fullName>
    </submittedName>
</protein>
<dbReference type="KEGG" id="paqt:E8L99_05755"/>
<dbReference type="OrthoDB" id="9811954at2"/>
<keyword evidence="2 5" id="KW-0812">Transmembrane</keyword>
<accession>A0A4D7QLJ4</accession>
<dbReference type="NCBIfam" id="NF002099">
    <property type="entry name" value="PRK00944.1"/>
    <property type="match status" value="1"/>
</dbReference>
<name>A0A4D7QLJ4_9HYPH</name>
<dbReference type="Proteomes" id="UP000298588">
    <property type="component" value="Chromosome"/>
</dbReference>
<evidence type="ECO:0000256" key="3">
    <source>
        <dbReference type="ARBA" id="ARBA00022989"/>
    </source>
</evidence>
<keyword evidence="4 5" id="KW-0472">Membrane</keyword>
<evidence type="ECO:0000313" key="6">
    <source>
        <dbReference type="EMBL" id="QCK88650.1"/>
    </source>
</evidence>
<evidence type="ECO:0000256" key="2">
    <source>
        <dbReference type="ARBA" id="ARBA00022692"/>
    </source>
</evidence>
<dbReference type="AlphaFoldDB" id="A0A4D7QLJ4"/>
<organism evidence="6 7">
    <name type="scientific">Phreatobacter aquaticus</name>
    <dbReference type="NCBI Taxonomy" id="2570229"/>
    <lineage>
        <taxon>Bacteria</taxon>
        <taxon>Pseudomonadati</taxon>
        <taxon>Pseudomonadota</taxon>
        <taxon>Alphaproteobacteria</taxon>
        <taxon>Hyphomicrobiales</taxon>
        <taxon>Phreatobacteraceae</taxon>
        <taxon>Phreatobacter</taxon>
    </lineage>
</organism>
<reference evidence="6 7" key="1">
    <citation type="submission" date="2019-04" db="EMBL/GenBank/DDBJ databases">
        <title>Phreatobacter aquaticus sp. nov.</title>
        <authorList>
            <person name="Choi A."/>
            <person name="Baek K."/>
        </authorList>
    </citation>
    <scope>NUCLEOTIDE SEQUENCE [LARGE SCALE GENOMIC DNA]</scope>
    <source>
        <strain evidence="6 7">NMCR1094</strain>
    </source>
</reference>
<dbReference type="Pfam" id="PF10755">
    <property type="entry name" value="DUF2585"/>
    <property type="match status" value="1"/>
</dbReference>
<evidence type="ECO:0000313" key="7">
    <source>
        <dbReference type="Proteomes" id="UP000298588"/>
    </source>
</evidence>
<dbReference type="InterPro" id="IPR019691">
    <property type="entry name" value="DUF2585"/>
</dbReference>
<evidence type="ECO:0000256" key="5">
    <source>
        <dbReference type="SAM" id="Phobius"/>
    </source>
</evidence>
<evidence type="ECO:0000256" key="1">
    <source>
        <dbReference type="ARBA" id="ARBA00022475"/>
    </source>
</evidence>